<evidence type="ECO:0000259" key="4">
    <source>
        <dbReference type="SMART" id="SM00881"/>
    </source>
</evidence>
<reference evidence="5 6" key="1">
    <citation type="submission" date="2019-11" db="EMBL/GenBank/DDBJ databases">
        <title>Comparative genomics of hydrocarbon-degrading Desulfosarcina strains.</title>
        <authorList>
            <person name="Watanabe M."/>
            <person name="Kojima H."/>
            <person name="Fukui M."/>
        </authorList>
    </citation>
    <scope>NUCLEOTIDE SEQUENCE [LARGE SCALE GENOMIC DNA]</scope>
    <source>
        <strain evidence="5 6">PP31</strain>
    </source>
</reference>
<name>A0A5K7Z889_9BACT</name>
<protein>
    <submittedName>
        <fullName evidence="5">Acetyl-CoA synthetase</fullName>
    </submittedName>
</protein>
<dbReference type="Gene3D" id="3.40.50.720">
    <property type="entry name" value="NAD(P)-binding Rossmann-like Domain"/>
    <property type="match status" value="1"/>
</dbReference>
<dbReference type="SUPFAM" id="SSF51735">
    <property type="entry name" value="NAD(P)-binding Rossmann-fold domains"/>
    <property type="match status" value="1"/>
</dbReference>
<feature type="domain" description="CoA-binding" evidence="4">
    <location>
        <begin position="12"/>
        <end position="107"/>
    </location>
</feature>
<dbReference type="Pfam" id="PF13380">
    <property type="entry name" value="CoA_binding_2"/>
    <property type="match status" value="1"/>
</dbReference>
<organism evidence="5 6">
    <name type="scientific">Desulfosarcina widdelii</name>
    <dbReference type="NCBI Taxonomy" id="947919"/>
    <lineage>
        <taxon>Bacteria</taxon>
        <taxon>Pseudomonadati</taxon>
        <taxon>Thermodesulfobacteriota</taxon>
        <taxon>Desulfobacteria</taxon>
        <taxon>Desulfobacterales</taxon>
        <taxon>Desulfosarcinaceae</taxon>
        <taxon>Desulfosarcina</taxon>
    </lineage>
</organism>
<dbReference type="KEGG" id="dwd:DSCW_37960"/>
<evidence type="ECO:0000313" key="5">
    <source>
        <dbReference type="EMBL" id="BBO76379.1"/>
    </source>
</evidence>
<keyword evidence="3" id="KW-0067">ATP-binding</keyword>
<dbReference type="GO" id="GO:0005524">
    <property type="term" value="F:ATP binding"/>
    <property type="evidence" value="ECO:0007669"/>
    <property type="project" value="UniProtKB-KW"/>
</dbReference>
<dbReference type="RefSeq" id="WP_155308065.1">
    <property type="nucleotide sequence ID" value="NZ_AP021875.1"/>
</dbReference>
<dbReference type="InterPro" id="IPR036291">
    <property type="entry name" value="NAD(P)-bd_dom_sf"/>
</dbReference>
<dbReference type="SMART" id="SM00881">
    <property type="entry name" value="CoA_binding"/>
    <property type="match status" value="1"/>
</dbReference>
<dbReference type="SUPFAM" id="SSF52210">
    <property type="entry name" value="Succinyl-CoA synthetase domains"/>
    <property type="match status" value="2"/>
</dbReference>
<accession>A0A5K7Z889</accession>
<dbReference type="Pfam" id="PF13607">
    <property type="entry name" value="Succ_CoA_lig"/>
    <property type="match status" value="1"/>
</dbReference>
<keyword evidence="6" id="KW-1185">Reference proteome</keyword>
<evidence type="ECO:0000256" key="1">
    <source>
        <dbReference type="ARBA" id="ARBA00022598"/>
    </source>
</evidence>
<dbReference type="Proteomes" id="UP000427769">
    <property type="component" value="Chromosome"/>
</dbReference>
<dbReference type="PANTHER" id="PTHR43334:SF1">
    <property type="entry name" value="3-HYDROXYPROPIONATE--COA LIGASE [ADP-FORMING]"/>
    <property type="match status" value="1"/>
</dbReference>
<evidence type="ECO:0000313" key="6">
    <source>
        <dbReference type="Proteomes" id="UP000427769"/>
    </source>
</evidence>
<dbReference type="Pfam" id="PF19045">
    <property type="entry name" value="Ligase_CoA_2"/>
    <property type="match status" value="1"/>
</dbReference>
<sequence>MSAISKSPLYQIARPESIAIFGASNNFSSMGTIILNAILADGYEGRIFPVHPKEKRVLNLGAYSRVGDLPEVPDLAIIVLPTKIVAETLRACGEKGIRRAIIVTAGFGEVGGEGPARQEEIKAIARQYNIRFTGPNCIGVVNSHMKFNATFLSSACRPGFIGMASQSGSFITQMFDYLDTRFGQGFSTGFSLGNEADIDMADCIRYLGACPDTRAIALYIESIRRGREFIEAAREVALTKPIVAFYVGGSETGKRACLSHTGALAGPDRLYDGVFKQSGIIRARSVEEMFDFCYALGSCHLPKGNSALIQTHSGGPGAAAADACGRSGIELPALSQATMEKLGAYVPHTASVKNPVDLTFTKNPLDYFKAIPEILLQDEGADSLLIYFLATEAMVHRALVSLGVPEAEIEAQVKKIVDDQCASVAELMASHGKPTLGFSFLTRQNPFISGLQDKGVPVLASPERAARALGALVEYGRLRGKLARSKRSSSV</sequence>
<dbReference type="InterPro" id="IPR051538">
    <property type="entry name" value="Acyl-CoA_Synth/Transferase"/>
</dbReference>
<dbReference type="InterPro" id="IPR016102">
    <property type="entry name" value="Succinyl-CoA_synth-like"/>
</dbReference>
<keyword evidence="2" id="KW-0547">Nucleotide-binding</keyword>
<evidence type="ECO:0000256" key="2">
    <source>
        <dbReference type="ARBA" id="ARBA00022741"/>
    </source>
</evidence>
<gene>
    <name evidence="5" type="ORF">DSCW_37960</name>
</gene>
<keyword evidence="1" id="KW-0436">Ligase</keyword>
<proteinExistence type="predicted"/>
<dbReference type="PANTHER" id="PTHR43334">
    <property type="entry name" value="ACETATE--COA LIGASE [ADP-FORMING]"/>
    <property type="match status" value="1"/>
</dbReference>
<evidence type="ECO:0000256" key="3">
    <source>
        <dbReference type="ARBA" id="ARBA00022840"/>
    </source>
</evidence>
<dbReference type="OrthoDB" id="9791027at2"/>
<dbReference type="InterPro" id="IPR003781">
    <property type="entry name" value="CoA-bd"/>
</dbReference>
<dbReference type="InterPro" id="IPR043938">
    <property type="entry name" value="Ligase_CoA_dom"/>
</dbReference>
<dbReference type="InterPro" id="IPR032875">
    <property type="entry name" value="Succ_CoA_lig_flav_dom"/>
</dbReference>
<dbReference type="AlphaFoldDB" id="A0A5K7Z889"/>
<dbReference type="EMBL" id="AP021875">
    <property type="protein sequence ID" value="BBO76379.1"/>
    <property type="molecule type" value="Genomic_DNA"/>
</dbReference>
<dbReference type="Gene3D" id="3.40.50.261">
    <property type="entry name" value="Succinyl-CoA synthetase domains"/>
    <property type="match status" value="2"/>
</dbReference>
<dbReference type="GO" id="GO:0043758">
    <property type="term" value="F:acetate-CoA ligase (ADP-forming) activity"/>
    <property type="evidence" value="ECO:0007669"/>
    <property type="project" value="InterPro"/>
</dbReference>